<feature type="compositionally biased region" description="Polar residues" evidence="1">
    <location>
        <begin position="355"/>
        <end position="370"/>
    </location>
</feature>
<dbReference type="OrthoDB" id="1741802at2759"/>
<evidence type="ECO:0000256" key="1">
    <source>
        <dbReference type="SAM" id="MobiDB-lite"/>
    </source>
</evidence>
<name>A0A9Q1QD94_9CARY</name>
<evidence type="ECO:0000313" key="2">
    <source>
        <dbReference type="EMBL" id="KAJ8437998.1"/>
    </source>
</evidence>
<feature type="region of interest" description="Disordered" evidence="1">
    <location>
        <begin position="355"/>
        <end position="374"/>
    </location>
</feature>
<gene>
    <name evidence="2" type="ORF">Cgig2_029979</name>
</gene>
<dbReference type="Proteomes" id="UP001153076">
    <property type="component" value="Unassembled WGS sequence"/>
</dbReference>
<dbReference type="PANTHER" id="PTHR33710:SF62">
    <property type="entry name" value="DUF4283 DOMAIN PROTEIN"/>
    <property type="match status" value="1"/>
</dbReference>
<evidence type="ECO:0000313" key="3">
    <source>
        <dbReference type="Proteomes" id="UP001153076"/>
    </source>
</evidence>
<keyword evidence="3" id="KW-1185">Reference proteome</keyword>
<reference evidence="2" key="1">
    <citation type="submission" date="2022-04" db="EMBL/GenBank/DDBJ databases">
        <title>Carnegiea gigantea Genome sequencing and assembly v2.</title>
        <authorList>
            <person name="Copetti D."/>
            <person name="Sanderson M.J."/>
            <person name="Burquez A."/>
            <person name="Wojciechowski M.F."/>
        </authorList>
    </citation>
    <scope>NUCLEOTIDE SEQUENCE</scope>
    <source>
        <strain evidence="2">SGP5-SGP5p</strain>
        <tissue evidence="2">Aerial part</tissue>
    </source>
</reference>
<comment type="caution">
    <text evidence="2">The sequence shown here is derived from an EMBL/GenBank/DDBJ whole genome shotgun (WGS) entry which is preliminary data.</text>
</comment>
<sequence>MTRASPLKTHRRRYGVELCEEKRLFMAFSGKGDGRDRSKVNFDEMPPMMKIDPDGSGAAPDPPTKALQQVLIFLKRQRLSFNNAEPNEHPLSKLLGLGKFRAADDLHNILRSYEPKLVFFSETKKTKAEMEVRGRARGIALLWDKALDMQLLSYTMHHMDVSNLPWLVGGDLNKIFYHEEKLGGLPRPNDEPFVEEHLDRFCGLMEWSLMFQEAYVCHVNWDFSDHLLILLQCFLNSQGRGFGAKKFRFKIAWALGLSCLDTISDAWSKVGVKDAIHNLVIKLEQCAIDLSKWNRDIFGNVQVEIKRLEVQLKEARDAKSRNPFSEEGGGDVVANSEKGDGSTKELPCLEHITFLSPSSSDLPPKNQSENKAVLLSWRRKARRKRLDP</sequence>
<feature type="region of interest" description="Disordered" evidence="1">
    <location>
        <begin position="319"/>
        <end position="344"/>
    </location>
</feature>
<organism evidence="2 3">
    <name type="scientific">Carnegiea gigantea</name>
    <dbReference type="NCBI Taxonomy" id="171969"/>
    <lineage>
        <taxon>Eukaryota</taxon>
        <taxon>Viridiplantae</taxon>
        <taxon>Streptophyta</taxon>
        <taxon>Embryophyta</taxon>
        <taxon>Tracheophyta</taxon>
        <taxon>Spermatophyta</taxon>
        <taxon>Magnoliopsida</taxon>
        <taxon>eudicotyledons</taxon>
        <taxon>Gunneridae</taxon>
        <taxon>Pentapetalae</taxon>
        <taxon>Caryophyllales</taxon>
        <taxon>Cactineae</taxon>
        <taxon>Cactaceae</taxon>
        <taxon>Cactoideae</taxon>
        <taxon>Echinocereeae</taxon>
        <taxon>Carnegiea</taxon>
    </lineage>
</organism>
<protein>
    <submittedName>
        <fullName evidence="2">Uncharacterized protein</fullName>
    </submittedName>
</protein>
<accession>A0A9Q1QD94</accession>
<dbReference type="PANTHER" id="PTHR33710">
    <property type="entry name" value="BNAC02G09200D PROTEIN"/>
    <property type="match status" value="1"/>
</dbReference>
<dbReference type="EMBL" id="JAKOGI010000273">
    <property type="protein sequence ID" value="KAJ8437998.1"/>
    <property type="molecule type" value="Genomic_DNA"/>
</dbReference>
<proteinExistence type="predicted"/>
<dbReference type="AlphaFoldDB" id="A0A9Q1QD94"/>